<dbReference type="Pfam" id="PF13966">
    <property type="entry name" value="zf-RVT"/>
    <property type="match status" value="1"/>
</dbReference>
<dbReference type="PROSITE" id="PS00726">
    <property type="entry name" value="AP_NUCLEASE_F1_1"/>
    <property type="match status" value="1"/>
</dbReference>
<name>A0A2N9FZ73_FAGSY</name>
<dbReference type="InterPro" id="IPR005135">
    <property type="entry name" value="Endo/exonuclease/phosphatase"/>
</dbReference>
<dbReference type="Pfam" id="PF03372">
    <property type="entry name" value="Exo_endo_phos"/>
    <property type="match status" value="1"/>
</dbReference>
<reference evidence="5" key="1">
    <citation type="submission" date="2018-02" db="EMBL/GenBank/DDBJ databases">
        <authorList>
            <person name="Cohen D.B."/>
            <person name="Kent A.D."/>
        </authorList>
    </citation>
    <scope>NUCLEOTIDE SEQUENCE</scope>
</reference>
<feature type="domain" description="Reverse transcriptase" evidence="2">
    <location>
        <begin position="885"/>
        <end position="1021"/>
    </location>
</feature>
<organism evidence="5">
    <name type="scientific">Fagus sylvatica</name>
    <name type="common">Beechnut</name>
    <dbReference type="NCBI Taxonomy" id="28930"/>
    <lineage>
        <taxon>Eukaryota</taxon>
        <taxon>Viridiplantae</taxon>
        <taxon>Streptophyta</taxon>
        <taxon>Embryophyta</taxon>
        <taxon>Tracheophyta</taxon>
        <taxon>Spermatophyta</taxon>
        <taxon>Magnoliopsida</taxon>
        <taxon>eudicotyledons</taxon>
        <taxon>Gunneridae</taxon>
        <taxon>Pentapetalae</taxon>
        <taxon>rosids</taxon>
        <taxon>fabids</taxon>
        <taxon>Fagales</taxon>
        <taxon>Fagaceae</taxon>
        <taxon>Fagus</taxon>
    </lineage>
</organism>
<dbReference type="PANTHER" id="PTHR33116:SF78">
    <property type="entry name" value="OS12G0587133 PROTEIN"/>
    <property type="match status" value="1"/>
</dbReference>
<dbReference type="EMBL" id="OIVN01001318">
    <property type="protein sequence ID" value="SPC92568.1"/>
    <property type="molecule type" value="Genomic_DNA"/>
</dbReference>
<dbReference type="InterPro" id="IPR026960">
    <property type="entry name" value="RVT-Znf"/>
</dbReference>
<dbReference type="InterPro" id="IPR020847">
    <property type="entry name" value="AP_endonuclease_F1_BS"/>
</dbReference>
<evidence type="ECO:0000259" key="4">
    <source>
        <dbReference type="Pfam" id="PF13966"/>
    </source>
</evidence>
<evidence type="ECO:0000259" key="2">
    <source>
        <dbReference type="Pfam" id="PF00078"/>
    </source>
</evidence>
<evidence type="ECO:0000256" key="1">
    <source>
        <dbReference type="SAM" id="MobiDB-lite"/>
    </source>
</evidence>
<dbReference type="CDD" id="cd01650">
    <property type="entry name" value="RT_nLTR_like"/>
    <property type="match status" value="1"/>
</dbReference>
<dbReference type="InterPro" id="IPR000477">
    <property type="entry name" value="RT_dom"/>
</dbReference>
<dbReference type="GO" id="GO:0003677">
    <property type="term" value="F:DNA binding"/>
    <property type="evidence" value="ECO:0007669"/>
    <property type="project" value="InterPro"/>
</dbReference>
<dbReference type="SUPFAM" id="SSF56219">
    <property type="entry name" value="DNase I-like"/>
    <property type="match status" value="1"/>
</dbReference>
<protein>
    <recommendedName>
        <fullName evidence="6">Reverse transcriptase domain-containing protein</fullName>
    </recommendedName>
</protein>
<gene>
    <name evidence="5" type="ORF">FSB_LOCUS20450</name>
</gene>
<feature type="domain" description="Endonuclease/exonuclease/phosphatase" evidence="3">
    <location>
        <begin position="485"/>
        <end position="656"/>
    </location>
</feature>
<evidence type="ECO:0008006" key="6">
    <source>
        <dbReference type="Google" id="ProtNLM"/>
    </source>
</evidence>
<sequence length="1445" mass="163471">MGGKRSFHIESKRFDLVLEEKGPNHVKFTEIGKHHRCDIFTGKEGAIWLGRCVEENITREKDQAFIRTRGEHNKTYVIRRYSNLHGRYVEVTECGKGGSRGRIIIPEGHNLNGWRGFVKELKLLLSPEQNPNQGLQHGKTQHRGEEVAGEVDRQLKGGGGGVKGQTTYKDVVGRGLVAKRGKEKDQKVAQPIPVPETKWCVDTLEDSHANEKSNPQLPPPLPAKSKIREPLRFFPNGNAINKKRKLGAGLKISVNELGVRPAQADLSLSCDVALTSEKMMRIEYSYGAIANGVTWFIQMADDRRLALPECPISRWPPVSFSSSVVSQIRLMQCIGLGVSQCKFAGRGYEDEDGGVETGGADEGFSGTEMVVWMAQDPIVVEPLSMVVPHVEENTTKSRAIPRYGFYQNPPSEWVLGQLKEFGRCVGASYEGYEDEVIALLQKIEARRPQQKQKVPSQKSGTQSANRGQRELRGLHSSVNYDVRRGLNDRDKRLRMRNLIKLWKADVICLQETKMAEFNRQVIQSLWGNQHVDWTSLGSNGAAGGILLMWDRRVVEKVEAIAGFYGPNSDSERGFLWEELAGLISWWDAPWCIGGDFNVVRFPSEKSGMATFSSAMHEFSDFISELGLLGYSIGGWSTGFVDRVRGWWGSYVFPGSPSHIFASKLKALKMDLKQWNSNEFGNIHFKQQRLLLSLHELETTSESRDLSEGEVSERIRLISELEKNTLLEEICCRQKSRVLWLKEGDKNTKYFHKIANSHRRHNSIRHLSINGELSSDLADIKAQIIEFYKTLYTEDVGRRPLLEGLQFSSISSEEAGWLERPFEEEEILQAVSNMNGDKAPGPDGFPMSFFHACWPILRADLLAVFSEFHEFGSFQKSLNATFLTLIPKKANAVEIRDFRPISLVSSVYKILAKVLANRLSGVLDTIISPSQNAFVHGRQMTDSVLVANECLDSRLKEGIPGVMCKLDVEKAYDHVNWSFLLYLLNRCGFSLKWRRWIAFCISTVRFSVLINGGPEGFFGSSRAVDGGLLSGFQVGFNGESFGAGIMGCKIIQLPMTYLGLPLGANFKSKSIWDPILEKMERKLSGWQRMYLSKGGRITLIKSTLSSLPTYFMSLFPIPVSVALRIDKIQRDFLWGGMGEGKKFHLVNWSQVCQPLKMGGLGLQNLRVFNQALLGKWLWRFGNEENAFWRLLISAKYGSSSGGWTTREVTGPYGSGLWKHIRKGWGSFARHLHFEVGNGSKTKFWDDVWCGSCSLRTAFPDLYRIARHKDAVVGDLLQFQNGVVTWLLDFIRHVQDWELESVNLLLELLYSSSAKGYGEDRMCWRGGSKGGFQVKAYYSALLPQSGLHWPWKSIWKSKAPPRVSFFVWTAALGRILTTDNLRRRRVLVLDYCWLCKRNGESIPHLLMHCSFSTEIWNFFPQHFRDFLGYAMWDCGSSMLLGWWVSKY</sequence>
<feature type="domain" description="Reverse transcriptase zinc-binding" evidence="4">
    <location>
        <begin position="1330"/>
        <end position="1414"/>
    </location>
</feature>
<dbReference type="PANTHER" id="PTHR33116">
    <property type="entry name" value="REVERSE TRANSCRIPTASE ZINC-BINDING DOMAIN-CONTAINING PROTEIN-RELATED-RELATED"/>
    <property type="match status" value="1"/>
</dbReference>
<dbReference type="Pfam" id="PF00078">
    <property type="entry name" value="RVT_1"/>
    <property type="match status" value="1"/>
</dbReference>
<accession>A0A2N9FZ73</accession>
<feature type="region of interest" description="Disordered" evidence="1">
    <location>
        <begin position="448"/>
        <end position="470"/>
    </location>
</feature>
<dbReference type="GO" id="GO:0006281">
    <property type="term" value="P:DNA repair"/>
    <property type="evidence" value="ECO:0007669"/>
    <property type="project" value="InterPro"/>
</dbReference>
<dbReference type="Gene3D" id="3.60.10.10">
    <property type="entry name" value="Endonuclease/exonuclease/phosphatase"/>
    <property type="match status" value="1"/>
</dbReference>
<evidence type="ECO:0000259" key="3">
    <source>
        <dbReference type="Pfam" id="PF03372"/>
    </source>
</evidence>
<evidence type="ECO:0000313" key="5">
    <source>
        <dbReference type="EMBL" id="SPC92568.1"/>
    </source>
</evidence>
<dbReference type="GO" id="GO:0004519">
    <property type="term" value="F:endonuclease activity"/>
    <property type="evidence" value="ECO:0007669"/>
    <property type="project" value="InterPro"/>
</dbReference>
<proteinExistence type="predicted"/>
<dbReference type="InterPro" id="IPR036691">
    <property type="entry name" value="Endo/exonu/phosph_ase_sf"/>
</dbReference>